<feature type="chain" id="PRO_5042208647" description="peptidylprolyl isomerase" evidence="4">
    <location>
        <begin position="23"/>
        <end position="305"/>
    </location>
</feature>
<dbReference type="InterPro" id="IPR002130">
    <property type="entry name" value="Cyclophilin-type_PPIase_dom"/>
</dbReference>
<dbReference type="RefSeq" id="WP_274492055.1">
    <property type="nucleotide sequence ID" value="NZ_CP118166.1"/>
</dbReference>
<name>A0AAE9ZA40_9PROT</name>
<evidence type="ECO:0000259" key="5">
    <source>
        <dbReference type="PROSITE" id="PS50072"/>
    </source>
</evidence>
<dbReference type="SUPFAM" id="SSF50891">
    <property type="entry name" value="Cyclophilin-like"/>
    <property type="match status" value="1"/>
</dbReference>
<dbReference type="EC" id="5.2.1.8" evidence="1"/>
<protein>
    <recommendedName>
        <fullName evidence="1">peptidylprolyl isomerase</fullName>
        <ecNumber evidence="1">5.2.1.8</ecNumber>
    </recommendedName>
</protein>
<organism evidence="6 7">
    <name type="scientific">Hyphococcus flavus</name>
    <dbReference type="NCBI Taxonomy" id="1866326"/>
    <lineage>
        <taxon>Bacteria</taxon>
        <taxon>Pseudomonadati</taxon>
        <taxon>Pseudomonadota</taxon>
        <taxon>Alphaproteobacteria</taxon>
        <taxon>Parvularculales</taxon>
        <taxon>Parvularculaceae</taxon>
        <taxon>Hyphococcus</taxon>
    </lineage>
</organism>
<dbReference type="InterPro" id="IPR029000">
    <property type="entry name" value="Cyclophilin-like_dom_sf"/>
</dbReference>
<feature type="signal peptide" evidence="4">
    <location>
        <begin position="1"/>
        <end position="22"/>
    </location>
</feature>
<evidence type="ECO:0000313" key="7">
    <source>
        <dbReference type="Proteomes" id="UP001214043"/>
    </source>
</evidence>
<dbReference type="AlphaFoldDB" id="A0AAE9ZA40"/>
<accession>A0AAE9ZA40</accession>
<dbReference type="PANTHER" id="PTHR45625:SF4">
    <property type="entry name" value="PEPTIDYLPROLYL ISOMERASE DOMAIN AND WD REPEAT-CONTAINING PROTEIN 1"/>
    <property type="match status" value="1"/>
</dbReference>
<sequence length="305" mass="33809">MSWKLIVTGLLALAVFQPQAFADALEGKKSSAEILAEAPDKDWLTLEQDNLLYIEVASGRAIVALSDTLAQNHVAQIKTLARQGFYDGLSFYRVIDGFVAQGGDPFEERSVGDAKESLAAEFEESYSAFRERTKSFSVSPFDDGYADGVGFANALPVGLDQTTQTVWHLHCTGAFAFGRNNERDSASTEFYIALQPQRYLDRNLTVFGRVIDGMEHIQRLRRNVPPASKDEDVGDTIISMRLGSDLTAGEQKHLQLLKSDSNSFAAFVEARANRPEEFFYYRPKHIDICQLPIPVREAPQGSGSE</sequence>
<keyword evidence="3 6" id="KW-0413">Isomerase</keyword>
<keyword evidence="7" id="KW-1185">Reference proteome</keyword>
<proteinExistence type="predicted"/>
<evidence type="ECO:0000256" key="1">
    <source>
        <dbReference type="ARBA" id="ARBA00013194"/>
    </source>
</evidence>
<evidence type="ECO:0000256" key="4">
    <source>
        <dbReference type="SAM" id="SignalP"/>
    </source>
</evidence>
<keyword evidence="2" id="KW-0697">Rotamase</keyword>
<evidence type="ECO:0000313" key="6">
    <source>
        <dbReference type="EMBL" id="WDI30259.1"/>
    </source>
</evidence>
<dbReference type="PROSITE" id="PS50072">
    <property type="entry name" value="CSA_PPIASE_2"/>
    <property type="match status" value="1"/>
</dbReference>
<feature type="domain" description="PPIase cyclophilin-type" evidence="5">
    <location>
        <begin position="59"/>
        <end position="239"/>
    </location>
</feature>
<evidence type="ECO:0000256" key="3">
    <source>
        <dbReference type="ARBA" id="ARBA00023235"/>
    </source>
</evidence>
<evidence type="ECO:0000256" key="2">
    <source>
        <dbReference type="ARBA" id="ARBA00023110"/>
    </source>
</evidence>
<reference evidence="6" key="1">
    <citation type="submission" date="2023-02" db="EMBL/GenBank/DDBJ databases">
        <title>Genome sequence of Hyphococcus flavus.</title>
        <authorList>
            <person name="Rong J.-C."/>
            <person name="Zhao Q."/>
            <person name="Yi M."/>
            <person name="Wu J.-Y."/>
        </authorList>
    </citation>
    <scope>NUCLEOTIDE SEQUENCE</scope>
    <source>
        <strain evidence="6">MCCC 1K03223</strain>
    </source>
</reference>
<gene>
    <name evidence="6" type="ORF">PUV54_09835</name>
</gene>
<dbReference type="EMBL" id="CP118166">
    <property type="protein sequence ID" value="WDI30259.1"/>
    <property type="molecule type" value="Genomic_DNA"/>
</dbReference>
<dbReference type="Pfam" id="PF00160">
    <property type="entry name" value="Pro_isomerase"/>
    <property type="match status" value="1"/>
</dbReference>
<dbReference type="KEGG" id="hfl:PUV54_09835"/>
<dbReference type="InterPro" id="IPR044666">
    <property type="entry name" value="Cyclophilin_A-like"/>
</dbReference>
<keyword evidence="4" id="KW-0732">Signal</keyword>
<dbReference type="Gene3D" id="2.40.100.10">
    <property type="entry name" value="Cyclophilin-like"/>
    <property type="match status" value="1"/>
</dbReference>
<dbReference type="GO" id="GO:0003755">
    <property type="term" value="F:peptidyl-prolyl cis-trans isomerase activity"/>
    <property type="evidence" value="ECO:0007669"/>
    <property type="project" value="UniProtKB-KW"/>
</dbReference>
<dbReference type="PANTHER" id="PTHR45625">
    <property type="entry name" value="PEPTIDYL-PROLYL CIS-TRANS ISOMERASE-RELATED"/>
    <property type="match status" value="1"/>
</dbReference>
<dbReference type="Proteomes" id="UP001214043">
    <property type="component" value="Chromosome"/>
</dbReference>